<accession>A0A1M4U616</accession>
<name>A0A1M4U616_9CLOT</name>
<organism evidence="2 3">
    <name type="scientific">Clostridium fallax</name>
    <dbReference type="NCBI Taxonomy" id="1533"/>
    <lineage>
        <taxon>Bacteria</taxon>
        <taxon>Bacillati</taxon>
        <taxon>Bacillota</taxon>
        <taxon>Clostridia</taxon>
        <taxon>Eubacteriales</taxon>
        <taxon>Clostridiaceae</taxon>
        <taxon>Clostridium</taxon>
    </lineage>
</organism>
<dbReference type="STRING" id="1533.SAMN05443638_10451"/>
<dbReference type="Gene3D" id="1.20.1260.10">
    <property type="match status" value="1"/>
</dbReference>
<gene>
    <name evidence="2" type="ORF">SAMN05443638_10451</name>
</gene>
<sequence>MEPVILKKDIVINLNNYIQGMYMGLTSFEDFINKSKDSNLKELLIKIYDCYKNHTEVISNRIIELNGKVEKSQGFIGKISEFFQDIKNLTINNEIELVKEVKHSIDTGTKMTETFLEENSSLDDNTRIIIDEFIRKNKEFSKELSDFYNKIS</sequence>
<dbReference type="AlphaFoldDB" id="A0A1M4U616"/>
<evidence type="ECO:0000259" key="1">
    <source>
        <dbReference type="Pfam" id="PF09537"/>
    </source>
</evidence>
<dbReference type="OrthoDB" id="1706687at2"/>
<reference evidence="2 3" key="1">
    <citation type="submission" date="2016-11" db="EMBL/GenBank/DDBJ databases">
        <authorList>
            <person name="Jaros S."/>
            <person name="Januszkiewicz K."/>
            <person name="Wedrychowicz H."/>
        </authorList>
    </citation>
    <scope>NUCLEOTIDE SEQUENCE [LARGE SCALE GENOMIC DNA]</scope>
    <source>
        <strain evidence="2 3">DSM 2631</strain>
    </source>
</reference>
<keyword evidence="3" id="KW-1185">Reference proteome</keyword>
<dbReference type="SUPFAM" id="SSF47240">
    <property type="entry name" value="Ferritin-like"/>
    <property type="match status" value="1"/>
</dbReference>
<dbReference type="RefSeq" id="WP_072893090.1">
    <property type="nucleotide sequence ID" value="NZ_FQVM01000004.1"/>
</dbReference>
<dbReference type="InterPro" id="IPR012347">
    <property type="entry name" value="Ferritin-like"/>
</dbReference>
<dbReference type="InterPro" id="IPR019052">
    <property type="entry name" value="DUF2383"/>
</dbReference>
<dbReference type="Proteomes" id="UP000184035">
    <property type="component" value="Unassembled WGS sequence"/>
</dbReference>
<feature type="domain" description="DUF2383" evidence="1">
    <location>
        <begin position="10"/>
        <end position="117"/>
    </location>
</feature>
<dbReference type="EMBL" id="FQVM01000004">
    <property type="protein sequence ID" value="SHE52086.1"/>
    <property type="molecule type" value="Genomic_DNA"/>
</dbReference>
<protein>
    <recommendedName>
        <fullName evidence="1">DUF2383 domain-containing protein</fullName>
    </recommendedName>
</protein>
<dbReference type="Pfam" id="PF09537">
    <property type="entry name" value="DUF2383"/>
    <property type="match status" value="1"/>
</dbReference>
<proteinExistence type="predicted"/>
<dbReference type="InterPro" id="IPR009078">
    <property type="entry name" value="Ferritin-like_SF"/>
</dbReference>
<evidence type="ECO:0000313" key="3">
    <source>
        <dbReference type="Proteomes" id="UP000184035"/>
    </source>
</evidence>
<evidence type="ECO:0000313" key="2">
    <source>
        <dbReference type="EMBL" id="SHE52086.1"/>
    </source>
</evidence>